<dbReference type="Proteomes" id="UP001241226">
    <property type="component" value="Chromosome 2"/>
</dbReference>
<accession>A0A9X4FH90</accession>
<feature type="transmembrane region" description="Helical" evidence="2">
    <location>
        <begin position="75"/>
        <end position="93"/>
    </location>
</feature>
<proteinExistence type="predicted"/>
<keyword evidence="2" id="KW-0812">Transmembrane</keyword>
<feature type="region of interest" description="Disordered" evidence="1">
    <location>
        <begin position="1"/>
        <end position="22"/>
    </location>
</feature>
<dbReference type="Proteomes" id="UP001140973">
    <property type="component" value="Unassembled WGS sequence"/>
</dbReference>
<reference evidence="3 6" key="1">
    <citation type="submission" date="2022-02" db="EMBL/GenBank/DDBJ databases">
        <title>Emergence and expansion in Europe of a Vibrio aestuarianus clonal complex pathogenic for oysters.</title>
        <authorList>
            <person name="Mesnil A."/>
            <person name="Travers M.-A."/>
        </authorList>
    </citation>
    <scope>NUCLEOTIDE SEQUENCE</scope>
    <source>
        <strain evidence="3">151-ITT-15-cp-1</strain>
        <strain evidence="4 6">U17</strain>
    </source>
</reference>
<evidence type="ECO:0000256" key="2">
    <source>
        <dbReference type="SAM" id="Phobius"/>
    </source>
</evidence>
<dbReference type="RefSeq" id="WP_171981059.1">
    <property type="nucleotide sequence ID" value="NZ_CALYLG010000378.1"/>
</dbReference>
<dbReference type="EMBL" id="JAKNAP010000072">
    <property type="protein sequence ID" value="MDE1358587.1"/>
    <property type="molecule type" value="Genomic_DNA"/>
</dbReference>
<sequence length="96" mass="11369">MSVLPKHTDKNAHYDPTEDFTQDQMHRFTKVANQAQKKREILENRDEKDLSIIDAARRVALRPVVKPRKDKPNTVRYAVWMSLLCVLGLWLMYMTR</sequence>
<name>A0A9X4FH90_9VIBR</name>
<dbReference type="AlphaFoldDB" id="A0A9X4FH90"/>
<evidence type="ECO:0000313" key="3">
    <source>
        <dbReference type="EMBL" id="MDE1358587.1"/>
    </source>
</evidence>
<keyword evidence="2" id="KW-0472">Membrane</keyword>
<organism evidence="3 5">
    <name type="scientific">Vibrio aestuarianus</name>
    <dbReference type="NCBI Taxonomy" id="28171"/>
    <lineage>
        <taxon>Bacteria</taxon>
        <taxon>Pseudomonadati</taxon>
        <taxon>Pseudomonadota</taxon>
        <taxon>Gammaproteobacteria</taxon>
        <taxon>Vibrionales</taxon>
        <taxon>Vibrionaceae</taxon>
        <taxon>Vibrio</taxon>
    </lineage>
</organism>
<protein>
    <submittedName>
        <fullName evidence="3">Uncharacterized protein</fullName>
    </submittedName>
</protein>
<evidence type="ECO:0000313" key="4">
    <source>
        <dbReference type="EMBL" id="WGK86989.1"/>
    </source>
</evidence>
<evidence type="ECO:0000313" key="6">
    <source>
        <dbReference type="Proteomes" id="UP001241226"/>
    </source>
</evidence>
<keyword evidence="2" id="KW-1133">Transmembrane helix</keyword>
<evidence type="ECO:0000313" key="5">
    <source>
        <dbReference type="Proteomes" id="UP001140973"/>
    </source>
</evidence>
<gene>
    <name evidence="3" type="ORF">L9W73_14910</name>
    <name evidence="4" type="ORF">PYE67_18805</name>
</gene>
<feature type="compositionally biased region" description="Basic and acidic residues" evidence="1">
    <location>
        <begin position="1"/>
        <end position="16"/>
    </location>
</feature>
<evidence type="ECO:0000256" key="1">
    <source>
        <dbReference type="SAM" id="MobiDB-lite"/>
    </source>
</evidence>
<dbReference type="EMBL" id="CP118712">
    <property type="protein sequence ID" value="WGK86989.1"/>
    <property type="molecule type" value="Genomic_DNA"/>
</dbReference>